<feature type="transmembrane region" description="Helical" evidence="5">
    <location>
        <begin position="93"/>
        <end position="114"/>
    </location>
</feature>
<evidence type="ECO:0000256" key="5">
    <source>
        <dbReference type="SAM" id="Phobius"/>
    </source>
</evidence>
<keyword evidence="2 5" id="KW-0812">Transmembrane</keyword>
<name>A0A4Q0XEL6_9FLAO</name>
<dbReference type="InterPro" id="IPR050307">
    <property type="entry name" value="Sterol_Desaturase_Related"/>
</dbReference>
<sequence length="242" mass="28931">MGDFIGYIFIFFGILLIRYFATAGSFHMYYFRLKKDSTSQKLLSRRPAKKNQVKKEIYWSIISSAIFAFFGAVVYWLWLHDLTAIYLEPSAYGYWYLPVSLLLILLCHETYYYWLHRAMHVPKIYKIVHKVHHQSLTPTPWTAFSFHPWESLLEAIIVPVLLLLIPINIYVLLLYLIFMTFSSVINHLDIEIYPEFFRKSAFGKLWIDATHHHFHHKEFNTNYGLYFTFWDKLMGTQSSKME</sequence>
<gene>
    <name evidence="7" type="ORF">ESZ48_18270</name>
</gene>
<dbReference type="OrthoDB" id="9770329at2"/>
<proteinExistence type="predicted"/>
<dbReference type="GO" id="GO:0016491">
    <property type="term" value="F:oxidoreductase activity"/>
    <property type="evidence" value="ECO:0007669"/>
    <property type="project" value="InterPro"/>
</dbReference>
<dbReference type="RefSeq" id="WP_129018945.1">
    <property type="nucleotide sequence ID" value="NZ_SDDZ01000019.1"/>
</dbReference>
<comment type="subcellular location">
    <subcellularLocation>
        <location evidence="1">Membrane</location>
    </subcellularLocation>
</comment>
<feature type="transmembrane region" description="Helical" evidence="5">
    <location>
        <begin position="155"/>
        <end position="178"/>
    </location>
</feature>
<organism evidence="7 8">
    <name type="scientific">Gelidibacter gilvus</name>
    <dbReference type="NCBI Taxonomy" id="59602"/>
    <lineage>
        <taxon>Bacteria</taxon>
        <taxon>Pseudomonadati</taxon>
        <taxon>Bacteroidota</taxon>
        <taxon>Flavobacteriia</taxon>
        <taxon>Flavobacteriales</taxon>
        <taxon>Flavobacteriaceae</taxon>
        <taxon>Gelidibacter</taxon>
    </lineage>
</organism>
<feature type="domain" description="Fatty acid hydroxylase" evidence="6">
    <location>
        <begin position="102"/>
        <end position="236"/>
    </location>
</feature>
<dbReference type="AlphaFoldDB" id="A0A4Q0XEL6"/>
<dbReference type="GO" id="GO:0005506">
    <property type="term" value="F:iron ion binding"/>
    <property type="evidence" value="ECO:0007669"/>
    <property type="project" value="InterPro"/>
</dbReference>
<evidence type="ECO:0000256" key="4">
    <source>
        <dbReference type="ARBA" id="ARBA00023136"/>
    </source>
</evidence>
<feature type="transmembrane region" description="Helical" evidence="5">
    <location>
        <begin position="6"/>
        <end position="31"/>
    </location>
</feature>
<evidence type="ECO:0000256" key="1">
    <source>
        <dbReference type="ARBA" id="ARBA00004370"/>
    </source>
</evidence>
<keyword evidence="3 5" id="KW-1133">Transmembrane helix</keyword>
<feature type="transmembrane region" description="Helical" evidence="5">
    <location>
        <begin position="57"/>
        <end position="78"/>
    </location>
</feature>
<dbReference type="Proteomes" id="UP000289792">
    <property type="component" value="Unassembled WGS sequence"/>
</dbReference>
<keyword evidence="4 5" id="KW-0472">Membrane</keyword>
<dbReference type="GO" id="GO:0008610">
    <property type="term" value="P:lipid biosynthetic process"/>
    <property type="evidence" value="ECO:0007669"/>
    <property type="project" value="InterPro"/>
</dbReference>
<dbReference type="InterPro" id="IPR006694">
    <property type="entry name" value="Fatty_acid_hydroxylase"/>
</dbReference>
<evidence type="ECO:0000313" key="8">
    <source>
        <dbReference type="Proteomes" id="UP000289792"/>
    </source>
</evidence>
<keyword evidence="8" id="KW-1185">Reference proteome</keyword>
<dbReference type="EMBL" id="SDDZ01000019">
    <property type="protein sequence ID" value="RXJ44345.1"/>
    <property type="molecule type" value="Genomic_DNA"/>
</dbReference>
<dbReference type="Pfam" id="PF04116">
    <property type="entry name" value="FA_hydroxylase"/>
    <property type="match status" value="1"/>
</dbReference>
<dbReference type="PANTHER" id="PTHR11863">
    <property type="entry name" value="STEROL DESATURASE"/>
    <property type="match status" value="1"/>
</dbReference>
<dbReference type="GO" id="GO:0016020">
    <property type="term" value="C:membrane"/>
    <property type="evidence" value="ECO:0007669"/>
    <property type="project" value="UniProtKB-SubCell"/>
</dbReference>
<evidence type="ECO:0000256" key="2">
    <source>
        <dbReference type="ARBA" id="ARBA00022692"/>
    </source>
</evidence>
<evidence type="ECO:0000313" key="7">
    <source>
        <dbReference type="EMBL" id="RXJ44345.1"/>
    </source>
</evidence>
<reference evidence="7 8" key="1">
    <citation type="submission" date="2019-01" db="EMBL/GenBank/DDBJ databases">
        <title>Genome sequence of the Antarctic species Gelidibacter gilvus ACAM 158(T).</title>
        <authorList>
            <person name="Bowman J.P."/>
        </authorList>
    </citation>
    <scope>NUCLEOTIDE SEQUENCE [LARGE SCALE GENOMIC DNA]</scope>
    <source>
        <strain evidence="7 8">IC158</strain>
    </source>
</reference>
<comment type="caution">
    <text evidence="7">The sequence shown here is derived from an EMBL/GenBank/DDBJ whole genome shotgun (WGS) entry which is preliminary data.</text>
</comment>
<evidence type="ECO:0000259" key="6">
    <source>
        <dbReference type="Pfam" id="PF04116"/>
    </source>
</evidence>
<evidence type="ECO:0000256" key="3">
    <source>
        <dbReference type="ARBA" id="ARBA00022989"/>
    </source>
</evidence>
<protein>
    <submittedName>
        <fullName evidence="7">Sterol desaturase family protein</fullName>
    </submittedName>
</protein>
<accession>A0A4Q0XEL6</accession>